<evidence type="ECO:0000313" key="2">
    <source>
        <dbReference type="EMBL" id="RIJ41697.1"/>
    </source>
</evidence>
<dbReference type="OrthoDB" id="135231at2"/>
<accession>A0A399SII9</accession>
<dbReference type="Proteomes" id="UP000266005">
    <property type="component" value="Unassembled WGS sequence"/>
</dbReference>
<dbReference type="PANTHER" id="PTHR43798">
    <property type="entry name" value="MONOACYLGLYCEROL LIPASE"/>
    <property type="match status" value="1"/>
</dbReference>
<dbReference type="PRINTS" id="PR00111">
    <property type="entry name" value="ABHYDROLASE"/>
</dbReference>
<dbReference type="Gene3D" id="3.40.50.1820">
    <property type="entry name" value="alpha/beta hydrolase"/>
    <property type="match status" value="1"/>
</dbReference>
<dbReference type="InterPro" id="IPR000073">
    <property type="entry name" value="AB_hydrolase_1"/>
</dbReference>
<keyword evidence="3" id="KW-1185">Reference proteome</keyword>
<dbReference type="RefSeq" id="WP_119431444.1">
    <property type="nucleotide sequence ID" value="NZ_QWGE01000002.1"/>
</dbReference>
<comment type="caution">
    <text evidence="2">The sequence shown here is derived from an EMBL/GenBank/DDBJ whole genome shotgun (WGS) entry which is preliminary data.</text>
</comment>
<keyword evidence="2" id="KW-0378">Hydrolase</keyword>
<dbReference type="GO" id="GO:0016020">
    <property type="term" value="C:membrane"/>
    <property type="evidence" value="ECO:0007669"/>
    <property type="project" value="TreeGrafter"/>
</dbReference>
<dbReference type="SUPFAM" id="SSF53474">
    <property type="entry name" value="alpha/beta-Hydrolases"/>
    <property type="match status" value="1"/>
</dbReference>
<gene>
    <name evidence="2" type="ORF">D1627_06635</name>
</gene>
<organism evidence="2 3">
    <name type="scientific">Pontibacter oryzae</name>
    <dbReference type="NCBI Taxonomy" id="2304593"/>
    <lineage>
        <taxon>Bacteria</taxon>
        <taxon>Pseudomonadati</taxon>
        <taxon>Bacteroidota</taxon>
        <taxon>Cytophagia</taxon>
        <taxon>Cytophagales</taxon>
        <taxon>Hymenobacteraceae</taxon>
        <taxon>Pontibacter</taxon>
    </lineage>
</organism>
<protein>
    <submittedName>
        <fullName evidence="2">Alpha/beta hydrolase</fullName>
    </submittedName>
</protein>
<dbReference type="Pfam" id="PF00561">
    <property type="entry name" value="Abhydrolase_1"/>
    <property type="match status" value="1"/>
</dbReference>
<evidence type="ECO:0000313" key="3">
    <source>
        <dbReference type="Proteomes" id="UP000266005"/>
    </source>
</evidence>
<dbReference type="PANTHER" id="PTHR43798:SF33">
    <property type="entry name" value="HYDROLASE, PUTATIVE (AFU_ORTHOLOGUE AFUA_2G14860)-RELATED"/>
    <property type="match status" value="1"/>
</dbReference>
<dbReference type="AlphaFoldDB" id="A0A399SII9"/>
<sequence>MSTFHTSEQLLCFQDHQLQVKTFTPEHIKPELPKLVLLHDSLGCISLWRDFPEKLAERTGLEVMVYDRRGYGNSTPFANTARQPDYLAREADALHELLQQLEISKAILFGHSDGGSIALLAAAKYPEKVAGVITEGAHVFVEEITLAGIRSAVEAYQQTNLPQKLQKYHGDKTDAVFHAWADIWLSDRFRDWNIELFLPAILCPSLIIQGEEDEYGTLAQVEAIVEQVKGKAQKLIIPKVGHTPHREATQQVLTATVDFILLRVLASQT</sequence>
<proteinExistence type="predicted"/>
<dbReference type="InterPro" id="IPR029058">
    <property type="entry name" value="AB_hydrolase_fold"/>
</dbReference>
<dbReference type="EMBL" id="QWGE01000002">
    <property type="protein sequence ID" value="RIJ41697.1"/>
    <property type="molecule type" value="Genomic_DNA"/>
</dbReference>
<feature type="domain" description="AB hydrolase-1" evidence="1">
    <location>
        <begin position="35"/>
        <end position="185"/>
    </location>
</feature>
<dbReference type="InterPro" id="IPR050266">
    <property type="entry name" value="AB_hydrolase_sf"/>
</dbReference>
<reference evidence="3" key="1">
    <citation type="submission" date="2018-08" db="EMBL/GenBank/DDBJ databases">
        <title>Mucilaginibacter sp. MYSH2.</title>
        <authorList>
            <person name="Seo T."/>
        </authorList>
    </citation>
    <scope>NUCLEOTIDE SEQUENCE [LARGE SCALE GENOMIC DNA]</scope>
    <source>
        <strain evidence="3">KIRAN</strain>
    </source>
</reference>
<dbReference type="GO" id="GO:0016787">
    <property type="term" value="F:hydrolase activity"/>
    <property type="evidence" value="ECO:0007669"/>
    <property type="project" value="UniProtKB-KW"/>
</dbReference>
<name>A0A399SII9_9BACT</name>
<evidence type="ECO:0000259" key="1">
    <source>
        <dbReference type="Pfam" id="PF00561"/>
    </source>
</evidence>